<reference evidence="1 2" key="1">
    <citation type="journal article" date="2018" name="PLoS Pathog.">
        <title>Evolution of structural diversity of trichothecenes, a family of toxins produced by plant pathogenic and entomopathogenic fungi.</title>
        <authorList>
            <person name="Proctor R.H."/>
            <person name="McCormick S.P."/>
            <person name="Kim H.S."/>
            <person name="Cardoza R.E."/>
            <person name="Stanley A.M."/>
            <person name="Lindo L."/>
            <person name="Kelly A."/>
            <person name="Brown D.W."/>
            <person name="Lee T."/>
            <person name="Vaughan M.M."/>
            <person name="Alexander N.J."/>
            <person name="Busman M."/>
            <person name="Gutierrez S."/>
        </authorList>
    </citation>
    <scope>NUCLEOTIDE SEQUENCE [LARGE SCALE GENOMIC DNA]</scope>
    <source>
        <strain evidence="1 2">NRRL 3299</strain>
    </source>
</reference>
<keyword evidence="2" id="KW-1185">Reference proteome</keyword>
<dbReference type="EMBL" id="PXOF01000240">
    <property type="protein sequence ID" value="RGP59044.1"/>
    <property type="molecule type" value="Genomic_DNA"/>
</dbReference>
<name>A0A395RFZ1_FUSSP</name>
<proteinExistence type="predicted"/>
<comment type="caution">
    <text evidence="1">The sequence shown here is derived from an EMBL/GenBank/DDBJ whole genome shotgun (WGS) entry which is preliminary data.</text>
</comment>
<dbReference type="Proteomes" id="UP000266152">
    <property type="component" value="Unassembled WGS sequence"/>
</dbReference>
<dbReference type="AlphaFoldDB" id="A0A395RFZ1"/>
<organism evidence="1 2">
    <name type="scientific">Fusarium sporotrichioides</name>
    <dbReference type="NCBI Taxonomy" id="5514"/>
    <lineage>
        <taxon>Eukaryota</taxon>
        <taxon>Fungi</taxon>
        <taxon>Dikarya</taxon>
        <taxon>Ascomycota</taxon>
        <taxon>Pezizomycotina</taxon>
        <taxon>Sordariomycetes</taxon>
        <taxon>Hypocreomycetidae</taxon>
        <taxon>Hypocreales</taxon>
        <taxon>Nectriaceae</taxon>
        <taxon>Fusarium</taxon>
    </lineage>
</organism>
<evidence type="ECO:0000313" key="1">
    <source>
        <dbReference type="EMBL" id="RGP59044.1"/>
    </source>
</evidence>
<gene>
    <name evidence="1" type="ORF">FSPOR_11625</name>
</gene>
<protein>
    <submittedName>
        <fullName evidence="1">Heterokaryon incompatibility protein</fullName>
    </submittedName>
</protein>
<accession>A0A395RFZ1</accession>
<evidence type="ECO:0000313" key="2">
    <source>
        <dbReference type="Proteomes" id="UP000266152"/>
    </source>
</evidence>
<sequence>MSRSCTDYQIILHAIDQIFSDVLNNKPDSDPLSPFTTGRFTSGLKGWEKAATEGTCALCKTTYFCHSTEKTKEVHDEIERNDQFLWELSGACFDGWVRLALYTDRGGWIGTNPIFQKLSMTREEDDSNQFIPTSSDLYLFQQRINSRHWVVMQVPQHGA</sequence>